<sequence>MVFCSNAQIPTSDTNYRVSVKETLHKIEELFHITISDRKKLLGDLELDYGTWRIQPGNLEMSLTNVLAPLGLTFFKEADGTYLIRKFEYPRRSEAIGLERLTYLEGLYNTKETWEERKSSMKECMKVSLALDKAPPMPTGKPILSKIRKYKGYTVQNIGLEILPGVYTAGTIYRPTKIKGKAPVILTPNGHFKDERYRESEQIRCAVLAKMGAIVVSYDLFAWGESKLQFPVEAHHNSIAQVVEVLDGIRFLDYLATLKEADMTRVGVTGGSGGGSHTLFLAALDDRVTVSVPVVMVSSHFSGGCPCESGRPIHLCGNGTNNAEIAAMAAPKPQLIISDGGDWTSTVPELEFPFIQRTYGFYHAKDKIRNAHFGNEGHDYGVSKRMAMYPFMAKYLGLDIKKVSNSSGKIDESFVTVEPKETLYVFGNKEENLPENAITDIDILYQYFGEENYKKL</sequence>
<proteinExistence type="predicted"/>
<keyword evidence="3" id="KW-1185">Reference proteome</keyword>
<dbReference type="InterPro" id="IPR029058">
    <property type="entry name" value="AB_hydrolase_fold"/>
</dbReference>
<dbReference type="SUPFAM" id="SSF53474">
    <property type="entry name" value="alpha/beta-Hydrolases"/>
    <property type="match status" value="1"/>
</dbReference>
<accession>A0ABQ5MJL6</accession>
<dbReference type="Pfam" id="PF02129">
    <property type="entry name" value="Peptidase_S15"/>
    <property type="match status" value="1"/>
</dbReference>
<evidence type="ECO:0000313" key="3">
    <source>
        <dbReference type="Proteomes" id="UP001143543"/>
    </source>
</evidence>
<dbReference type="RefSeq" id="WP_281765238.1">
    <property type="nucleotide sequence ID" value="NZ_BRVO01000002.1"/>
</dbReference>
<dbReference type="EMBL" id="BRVO01000002">
    <property type="protein sequence ID" value="GLB49611.1"/>
    <property type="molecule type" value="Genomic_DNA"/>
</dbReference>
<protein>
    <recommendedName>
        <fullName evidence="1">Xaa-Pro dipeptidyl-peptidase-like domain-containing protein</fullName>
    </recommendedName>
</protein>
<evidence type="ECO:0000313" key="2">
    <source>
        <dbReference type="EMBL" id="GLB49611.1"/>
    </source>
</evidence>
<dbReference type="PANTHER" id="PTHR22946">
    <property type="entry name" value="DIENELACTONE HYDROLASE DOMAIN-CONTAINING PROTEIN-RELATED"/>
    <property type="match status" value="1"/>
</dbReference>
<feature type="domain" description="Xaa-Pro dipeptidyl-peptidase-like" evidence="1">
    <location>
        <begin position="171"/>
        <end position="302"/>
    </location>
</feature>
<gene>
    <name evidence="2" type="ORF">Y10_19790</name>
</gene>
<dbReference type="InterPro" id="IPR000383">
    <property type="entry name" value="Xaa-Pro-like_dom"/>
</dbReference>
<evidence type="ECO:0000259" key="1">
    <source>
        <dbReference type="Pfam" id="PF02129"/>
    </source>
</evidence>
<dbReference type="Gene3D" id="3.40.50.1820">
    <property type="entry name" value="alpha/beta hydrolase"/>
    <property type="match status" value="1"/>
</dbReference>
<dbReference type="InterPro" id="IPR050261">
    <property type="entry name" value="FrsA_esterase"/>
</dbReference>
<organism evidence="2 3">
    <name type="scientific">Neptunitalea lumnitzerae</name>
    <dbReference type="NCBI Taxonomy" id="2965509"/>
    <lineage>
        <taxon>Bacteria</taxon>
        <taxon>Pseudomonadati</taxon>
        <taxon>Bacteroidota</taxon>
        <taxon>Flavobacteriia</taxon>
        <taxon>Flavobacteriales</taxon>
        <taxon>Flavobacteriaceae</taxon>
        <taxon>Neptunitalea</taxon>
    </lineage>
</organism>
<comment type="caution">
    <text evidence="2">The sequence shown here is derived from an EMBL/GenBank/DDBJ whole genome shotgun (WGS) entry which is preliminary data.</text>
</comment>
<dbReference type="PANTHER" id="PTHR22946:SF8">
    <property type="entry name" value="ACETYL XYLAN ESTERASE DOMAIN-CONTAINING PROTEIN"/>
    <property type="match status" value="1"/>
</dbReference>
<name>A0ABQ5MJL6_9FLAO</name>
<reference evidence="2" key="1">
    <citation type="submission" date="2022-07" db="EMBL/GenBank/DDBJ databases">
        <title>Taxonomy of Novel Oxalotrophic and Methylotrophic Bacteria.</title>
        <authorList>
            <person name="Sahin N."/>
            <person name="Tani A."/>
        </authorList>
    </citation>
    <scope>NUCLEOTIDE SEQUENCE</scope>
    <source>
        <strain evidence="2">Y10</strain>
    </source>
</reference>
<dbReference type="Proteomes" id="UP001143543">
    <property type="component" value="Unassembled WGS sequence"/>
</dbReference>